<keyword evidence="1" id="KW-0229">DNA integration</keyword>
<comment type="caution">
    <text evidence="5">The sequence shown here is derived from an EMBL/GenBank/DDBJ whole genome shotgun (WGS) entry which is preliminary data.</text>
</comment>
<evidence type="ECO:0000313" key="5">
    <source>
        <dbReference type="EMBL" id="TMP37694.1"/>
    </source>
</evidence>
<feature type="domain" description="Core-binding (CB)" evidence="4">
    <location>
        <begin position="1"/>
        <end position="73"/>
    </location>
</feature>
<sequence>MFMLTKQYSLRTVDTYLKWISSYINFHGKRHPASMCNNEVVEYLDYLVLKCNVSPKTQATALNALFFLYKQIIKQDLCPNLTLVRSKRQSKLPIVMTPEEVKRLMS</sequence>
<gene>
    <name evidence="5" type="ORF">CWB97_22595</name>
</gene>
<dbReference type="InterPro" id="IPR044068">
    <property type="entry name" value="CB"/>
</dbReference>
<dbReference type="InterPro" id="IPR004107">
    <property type="entry name" value="Integrase_SAM-like_N"/>
</dbReference>
<evidence type="ECO:0000259" key="4">
    <source>
        <dbReference type="PROSITE" id="PS51900"/>
    </source>
</evidence>
<dbReference type="SUPFAM" id="SSF56349">
    <property type="entry name" value="DNA breaking-rejoining enzymes"/>
    <property type="match status" value="1"/>
</dbReference>
<dbReference type="InterPro" id="IPR010998">
    <property type="entry name" value="Integrase_recombinase_N"/>
</dbReference>
<dbReference type="Gene3D" id="1.10.150.130">
    <property type="match status" value="1"/>
</dbReference>
<protein>
    <submittedName>
        <fullName evidence="5">Integron integrase</fullName>
    </submittedName>
</protein>
<keyword evidence="2 3" id="KW-0238">DNA-binding</keyword>
<evidence type="ECO:0000256" key="3">
    <source>
        <dbReference type="PROSITE-ProRule" id="PRU01248"/>
    </source>
</evidence>
<feature type="non-terminal residue" evidence="5">
    <location>
        <position position="106"/>
    </location>
</feature>
<evidence type="ECO:0000256" key="1">
    <source>
        <dbReference type="ARBA" id="ARBA00022908"/>
    </source>
</evidence>
<dbReference type="Proteomes" id="UP000305730">
    <property type="component" value="Unassembled WGS sequence"/>
</dbReference>
<keyword evidence="6" id="KW-1185">Reference proteome</keyword>
<name>A0ABY2W3H1_9GAMM</name>
<organism evidence="5 6">
    <name type="scientific">Pseudoalteromonas citrea</name>
    <dbReference type="NCBI Taxonomy" id="43655"/>
    <lineage>
        <taxon>Bacteria</taxon>
        <taxon>Pseudomonadati</taxon>
        <taxon>Pseudomonadota</taxon>
        <taxon>Gammaproteobacteria</taxon>
        <taxon>Alteromonadales</taxon>
        <taxon>Pseudoalteromonadaceae</taxon>
        <taxon>Pseudoalteromonas</taxon>
    </lineage>
</organism>
<dbReference type="EMBL" id="PNCK01000148">
    <property type="protein sequence ID" value="TMP37694.1"/>
    <property type="molecule type" value="Genomic_DNA"/>
</dbReference>
<accession>A0ABY2W3H1</accession>
<reference evidence="6" key="1">
    <citation type="submission" date="2019-06" db="EMBL/GenBank/DDBJ databases">
        <title>Co-occurence of chitin degradation, pigmentation and bioactivity in marine Pseudoalteromonas.</title>
        <authorList>
            <person name="Sonnenschein E.C."/>
            <person name="Bech P.K."/>
        </authorList>
    </citation>
    <scope>NUCLEOTIDE SEQUENCE [LARGE SCALE GENOMIC DNA]</scope>
    <source>
        <strain evidence="6">S2233</strain>
    </source>
</reference>
<evidence type="ECO:0000256" key="2">
    <source>
        <dbReference type="ARBA" id="ARBA00023125"/>
    </source>
</evidence>
<dbReference type="InterPro" id="IPR011010">
    <property type="entry name" value="DNA_brk_join_enz"/>
</dbReference>
<evidence type="ECO:0000313" key="6">
    <source>
        <dbReference type="Proteomes" id="UP000305730"/>
    </source>
</evidence>
<dbReference type="Pfam" id="PF13495">
    <property type="entry name" value="Phage_int_SAM_4"/>
    <property type="match status" value="1"/>
</dbReference>
<dbReference type="PROSITE" id="PS51900">
    <property type="entry name" value="CB"/>
    <property type="match status" value="1"/>
</dbReference>
<proteinExistence type="predicted"/>